<proteinExistence type="inferred from homology"/>
<evidence type="ECO:0000256" key="4">
    <source>
        <dbReference type="ARBA" id="ARBA00022989"/>
    </source>
</evidence>
<dbReference type="PANTHER" id="PTHR12677:SF59">
    <property type="entry name" value="GOLGI APPARATUS MEMBRANE PROTEIN TVP38-RELATED"/>
    <property type="match status" value="1"/>
</dbReference>
<dbReference type="STRING" id="284581.AMD01_09875"/>
<dbReference type="Proteomes" id="UP000037558">
    <property type="component" value="Unassembled WGS sequence"/>
</dbReference>
<keyword evidence="3 6" id="KW-0812">Transmembrane</keyword>
<feature type="transmembrane region" description="Helical" evidence="6">
    <location>
        <begin position="41"/>
        <end position="65"/>
    </location>
</feature>
<keyword evidence="4 6" id="KW-1133">Transmembrane helix</keyword>
<evidence type="ECO:0000256" key="1">
    <source>
        <dbReference type="ARBA" id="ARBA00004651"/>
    </source>
</evidence>
<feature type="transmembrane region" description="Helical" evidence="6">
    <location>
        <begin position="178"/>
        <end position="199"/>
    </location>
</feature>
<dbReference type="InterPro" id="IPR032816">
    <property type="entry name" value="VTT_dom"/>
</dbReference>
<keyword evidence="5 6" id="KW-0472">Membrane</keyword>
<comment type="subcellular location">
    <subcellularLocation>
        <location evidence="1 6">Cell membrane</location>
        <topology evidence="1 6">Multi-pass membrane protein</topology>
    </subcellularLocation>
</comment>
<accession>A0A0M0L512</accession>
<evidence type="ECO:0000256" key="2">
    <source>
        <dbReference type="ARBA" id="ARBA00022475"/>
    </source>
</evidence>
<sequence>MKKFIPILALISLWSIAWITADRYHITINDVQHWIRHQHDYAYLLFVLAFSFRILLFIPSSLFIIMGGMLFSPVETIIMTIISMGITESIIYLLGNHYARTEVFVRLKRKYPKLFQKLKGKHWPLFFIMSSPGAPTDAACFLAASLQMRYPSYILMVGLASIPMATLYYYFGRLLLKFPLVTFSASALVFLFVVFFLWIRRRVAQQRTLLHHSK</sequence>
<comment type="caution">
    <text evidence="8">The sequence shown here is derived from an EMBL/GenBank/DDBJ whole genome shotgun (WGS) entry which is preliminary data.</text>
</comment>
<organism evidence="8 9">
    <name type="scientific">Priestia koreensis</name>
    <dbReference type="NCBI Taxonomy" id="284581"/>
    <lineage>
        <taxon>Bacteria</taxon>
        <taxon>Bacillati</taxon>
        <taxon>Bacillota</taxon>
        <taxon>Bacilli</taxon>
        <taxon>Bacillales</taxon>
        <taxon>Bacillaceae</taxon>
        <taxon>Priestia</taxon>
    </lineage>
</organism>
<feature type="transmembrane region" description="Helical" evidence="6">
    <location>
        <begin position="77"/>
        <end position="95"/>
    </location>
</feature>
<dbReference type="GO" id="GO:0005886">
    <property type="term" value="C:plasma membrane"/>
    <property type="evidence" value="ECO:0007669"/>
    <property type="project" value="UniProtKB-SubCell"/>
</dbReference>
<dbReference type="AlphaFoldDB" id="A0A0M0L512"/>
<evidence type="ECO:0000256" key="5">
    <source>
        <dbReference type="ARBA" id="ARBA00023136"/>
    </source>
</evidence>
<dbReference type="OrthoDB" id="371137at2"/>
<feature type="transmembrane region" description="Helical" evidence="6">
    <location>
        <begin position="153"/>
        <end position="172"/>
    </location>
</feature>
<evidence type="ECO:0000313" key="9">
    <source>
        <dbReference type="Proteomes" id="UP000037558"/>
    </source>
</evidence>
<keyword evidence="2 6" id="KW-1003">Cell membrane</keyword>
<evidence type="ECO:0000259" key="7">
    <source>
        <dbReference type="Pfam" id="PF09335"/>
    </source>
</evidence>
<dbReference type="PATRIC" id="fig|284581.3.peg.2054"/>
<dbReference type="Pfam" id="PF09335">
    <property type="entry name" value="VTT_dom"/>
    <property type="match status" value="1"/>
</dbReference>
<reference evidence="9" key="1">
    <citation type="submission" date="2015-08" db="EMBL/GenBank/DDBJ databases">
        <title>Fjat-14210 dsm16467.</title>
        <authorList>
            <person name="Liu B."/>
            <person name="Wang J."/>
            <person name="Zhu Y."/>
            <person name="Liu G."/>
            <person name="Chen Q."/>
            <person name="Chen Z."/>
            <person name="Lan J."/>
            <person name="Che J."/>
            <person name="Ge C."/>
            <person name="Shi H."/>
            <person name="Pan Z."/>
            <person name="Liu X."/>
        </authorList>
    </citation>
    <scope>NUCLEOTIDE SEQUENCE [LARGE SCALE GENOMIC DNA]</scope>
    <source>
        <strain evidence="9">DSM 16467</strain>
    </source>
</reference>
<evidence type="ECO:0000256" key="3">
    <source>
        <dbReference type="ARBA" id="ARBA00022692"/>
    </source>
</evidence>
<evidence type="ECO:0000313" key="8">
    <source>
        <dbReference type="EMBL" id="KOO46165.1"/>
    </source>
</evidence>
<protein>
    <recommendedName>
        <fullName evidence="6">TVP38/TMEM64 family membrane protein</fullName>
    </recommendedName>
</protein>
<evidence type="ECO:0000256" key="6">
    <source>
        <dbReference type="RuleBase" id="RU366058"/>
    </source>
</evidence>
<dbReference type="RefSeq" id="WP_053401233.1">
    <property type="nucleotide sequence ID" value="NZ_LILC01000013.1"/>
</dbReference>
<dbReference type="InterPro" id="IPR015414">
    <property type="entry name" value="TMEM64"/>
</dbReference>
<feature type="domain" description="VTT" evidence="7">
    <location>
        <begin position="58"/>
        <end position="173"/>
    </location>
</feature>
<comment type="similarity">
    <text evidence="6">Belongs to the TVP38/TMEM64 family.</text>
</comment>
<comment type="caution">
    <text evidence="6">Lacks conserved residue(s) required for the propagation of feature annotation.</text>
</comment>
<gene>
    <name evidence="8" type="ORF">AMD01_09875</name>
</gene>
<dbReference type="PANTHER" id="PTHR12677">
    <property type="entry name" value="GOLGI APPARATUS MEMBRANE PROTEIN TVP38-RELATED"/>
    <property type="match status" value="1"/>
</dbReference>
<name>A0A0M0L512_9BACI</name>
<dbReference type="EMBL" id="LILC01000013">
    <property type="protein sequence ID" value="KOO46165.1"/>
    <property type="molecule type" value="Genomic_DNA"/>
</dbReference>
<keyword evidence="9" id="KW-1185">Reference proteome</keyword>